<dbReference type="Gene3D" id="3.30.870.10">
    <property type="entry name" value="Endonuclease Chain A"/>
    <property type="match status" value="1"/>
</dbReference>
<feature type="domain" description="Phospholipase D-like" evidence="8">
    <location>
        <begin position="121"/>
        <end position="252"/>
    </location>
</feature>
<dbReference type="Proteomes" id="UP000676565">
    <property type="component" value="Unassembled WGS sequence"/>
</dbReference>
<keyword evidence="10" id="KW-1185">Reference proteome</keyword>
<evidence type="ECO:0000256" key="4">
    <source>
        <dbReference type="ARBA" id="ARBA00022801"/>
    </source>
</evidence>
<keyword evidence="6" id="KW-0443">Lipid metabolism</keyword>
<dbReference type="InterPro" id="IPR025202">
    <property type="entry name" value="PLD-like_dom"/>
</dbReference>
<gene>
    <name evidence="9" type="ORF">J8F10_17850</name>
</gene>
<comment type="catalytic activity">
    <reaction evidence="1">
        <text>a 1,2-diacyl-sn-glycero-3-phosphocholine + H2O = a 1,2-diacyl-sn-glycero-3-phosphate + choline + H(+)</text>
        <dbReference type="Rhea" id="RHEA:14445"/>
        <dbReference type="ChEBI" id="CHEBI:15354"/>
        <dbReference type="ChEBI" id="CHEBI:15377"/>
        <dbReference type="ChEBI" id="CHEBI:15378"/>
        <dbReference type="ChEBI" id="CHEBI:57643"/>
        <dbReference type="ChEBI" id="CHEBI:58608"/>
        <dbReference type="EC" id="3.1.4.4"/>
    </reaction>
</comment>
<comment type="similarity">
    <text evidence="2">Belongs to the phospholipase D family.</text>
</comment>
<evidence type="ECO:0000259" key="8">
    <source>
        <dbReference type="Pfam" id="PF13091"/>
    </source>
</evidence>
<evidence type="ECO:0000313" key="9">
    <source>
        <dbReference type="EMBL" id="MBP3957132.1"/>
    </source>
</evidence>
<protein>
    <recommendedName>
        <fullName evidence="3">phospholipase D</fullName>
        <ecNumber evidence="3">3.1.4.4</ecNumber>
    </recommendedName>
</protein>
<dbReference type="SUPFAM" id="SSF56024">
    <property type="entry name" value="Phospholipase D/nuclease"/>
    <property type="match status" value="1"/>
</dbReference>
<comment type="caution">
    <text evidence="9">The sequence shown here is derived from an EMBL/GenBank/DDBJ whole genome shotgun (WGS) entry which is preliminary data.</text>
</comment>
<dbReference type="CDD" id="cd09171">
    <property type="entry name" value="PLDc_vPLD6_like"/>
    <property type="match status" value="1"/>
</dbReference>
<evidence type="ECO:0000256" key="6">
    <source>
        <dbReference type="ARBA" id="ARBA00023098"/>
    </source>
</evidence>
<proteinExistence type="inferred from homology"/>
<keyword evidence="5" id="KW-0442">Lipid degradation</keyword>
<name>A0ABS5BUM0_9BACT</name>
<accession>A0ABS5BUM0</accession>
<dbReference type="PANTHER" id="PTHR43856">
    <property type="entry name" value="CARDIOLIPIN HYDROLASE"/>
    <property type="match status" value="1"/>
</dbReference>
<evidence type="ECO:0000256" key="7">
    <source>
        <dbReference type="SAM" id="MobiDB-lite"/>
    </source>
</evidence>
<organism evidence="9 10">
    <name type="scientific">Gemmata palustris</name>
    <dbReference type="NCBI Taxonomy" id="2822762"/>
    <lineage>
        <taxon>Bacteria</taxon>
        <taxon>Pseudomonadati</taxon>
        <taxon>Planctomycetota</taxon>
        <taxon>Planctomycetia</taxon>
        <taxon>Gemmatales</taxon>
        <taxon>Gemmataceae</taxon>
        <taxon>Gemmata</taxon>
    </lineage>
</organism>
<dbReference type="EMBL" id="JAGKQQ010000001">
    <property type="protein sequence ID" value="MBP3957132.1"/>
    <property type="molecule type" value="Genomic_DNA"/>
</dbReference>
<dbReference type="Pfam" id="PF13091">
    <property type="entry name" value="PLDc_2"/>
    <property type="match status" value="1"/>
</dbReference>
<dbReference type="RefSeq" id="WP_210655910.1">
    <property type="nucleotide sequence ID" value="NZ_JAGKQQ010000001.1"/>
</dbReference>
<dbReference type="EC" id="3.1.4.4" evidence="3"/>
<feature type="region of interest" description="Disordered" evidence="7">
    <location>
        <begin position="1"/>
        <end position="20"/>
    </location>
</feature>
<evidence type="ECO:0000256" key="2">
    <source>
        <dbReference type="ARBA" id="ARBA00008664"/>
    </source>
</evidence>
<reference evidence="9 10" key="1">
    <citation type="submission" date="2021-04" db="EMBL/GenBank/DDBJ databases">
        <authorList>
            <person name="Ivanova A."/>
        </authorList>
    </citation>
    <scope>NUCLEOTIDE SEQUENCE [LARGE SCALE GENOMIC DNA]</scope>
    <source>
        <strain evidence="9 10">G18</strain>
    </source>
</reference>
<evidence type="ECO:0000256" key="1">
    <source>
        <dbReference type="ARBA" id="ARBA00000798"/>
    </source>
</evidence>
<evidence type="ECO:0000256" key="3">
    <source>
        <dbReference type="ARBA" id="ARBA00012027"/>
    </source>
</evidence>
<keyword evidence="4" id="KW-0378">Hydrolase</keyword>
<dbReference type="PANTHER" id="PTHR43856:SF1">
    <property type="entry name" value="MITOCHONDRIAL CARDIOLIPIN HYDROLASE"/>
    <property type="match status" value="1"/>
</dbReference>
<dbReference type="InterPro" id="IPR051406">
    <property type="entry name" value="PLD_domain"/>
</dbReference>
<evidence type="ECO:0000313" key="10">
    <source>
        <dbReference type="Proteomes" id="UP000676565"/>
    </source>
</evidence>
<evidence type="ECO:0000256" key="5">
    <source>
        <dbReference type="ARBA" id="ARBA00022963"/>
    </source>
</evidence>
<sequence length="255" mass="28414">MTRRTKPAKNNRTAMNPEDLDRFLTQSLADRKLSGGEKSALTDWLAKNVKSDQHRGLVRHSAFEVVRRAIADPASAELVEWLEDVMKVLAPLASVAQTSGVPTAGQDEAFFAPGERCLQQIIHRFGQCRRTADVCVFTITDDRITRAILDAHRRKVVVRIITDNEKQHDAGSDIQKFREAGIAVKTDDMHGPADTGLNGHMHHKFAIFDGARLINGSYNWTRGAADMNFENIVDTADASLIAAFTAEFARLWNQF</sequence>